<feature type="compositionally biased region" description="Polar residues" evidence="1">
    <location>
        <begin position="109"/>
        <end position="119"/>
    </location>
</feature>
<sequence length="345" mass="39444">MKIILLVLLGSSFILTNNARLIEKITDRTLTTETKTTGSSPPVRLTREVFDEDSLIGFSREDTLQSDEYSRNYNRRARHFFKAKPNPDVAASAIRVPRESHEKVEKVTNKTITSSSHPAQIKTKNTLVKKPIPKYNEMDYDDDFQMKISRSPVRVVDSGEHEDEDFNLDDYDFDVNHDEFVGRGKPLEPRTKSKETNERPQQTSAKQESKPAPVPHEVKTPTSNKGHAAASHRPVSNKKERAVENVPKNVVEKDDYYDDTTSTKAPEKEKARELEDEFNEENEESKEFDGKSVRMIRSPWKVNAYVDKLGDRTSSVMSKVLSILPMFPQMPNKNSGEARRLRMDS</sequence>
<evidence type="ECO:0000313" key="3">
    <source>
        <dbReference type="EMBL" id="SOQ50567.1"/>
    </source>
</evidence>
<name>A0A2H1WC00_SPOFR</name>
<keyword evidence="2" id="KW-0732">Signal</keyword>
<feature type="compositionally biased region" description="Basic and acidic residues" evidence="1">
    <location>
        <begin position="177"/>
        <end position="198"/>
    </location>
</feature>
<organism evidence="3">
    <name type="scientific">Spodoptera frugiperda</name>
    <name type="common">Fall armyworm</name>
    <dbReference type="NCBI Taxonomy" id="7108"/>
    <lineage>
        <taxon>Eukaryota</taxon>
        <taxon>Metazoa</taxon>
        <taxon>Ecdysozoa</taxon>
        <taxon>Arthropoda</taxon>
        <taxon>Hexapoda</taxon>
        <taxon>Insecta</taxon>
        <taxon>Pterygota</taxon>
        <taxon>Neoptera</taxon>
        <taxon>Endopterygota</taxon>
        <taxon>Lepidoptera</taxon>
        <taxon>Glossata</taxon>
        <taxon>Ditrysia</taxon>
        <taxon>Noctuoidea</taxon>
        <taxon>Noctuidae</taxon>
        <taxon>Amphipyrinae</taxon>
        <taxon>Spodoptera</taxon>
    </lineage>
</organism>
<evidence type="ECO:0000256" key="2">
    <source>
        <dbReference type="SAM" id="SignalP"/>
    </source>
</evidence>
<dbReference type="AlphaFoldDB" id="A0A2H1WC00"/>
<feature type="region of interest" description="Disordered" evidence="1">
    <location>
        <begin position="100"/>
        <end position="119"/>
    </location>
</feature>
<feature type="signal peptide" evidence="2">
    <location>
        <begin position="1"/>
        <end position="19"/>
    </location>
</feature>
<reference evidence="3" key="1">
    <citation type="submission" date="2016-07" db="EMBL/GenBank/DDBJ databases">
        <authorList>
            <person name="Bretaudeau A."/>
        </authorList>
    </citation>
    <scope>NUCLEOTIDE SEQUENCE</scope>
    <source>
        <strain evidence="3">Rice</strain>
        <tissue evidence="3">Whole body</tissue>
    </source>
</reference>
<feature type="compositionally biased region" description="Acidic residues" evidence="1">
    <location>
        <begin position="274"/>
        <end position="284"/>
    </location>
</feature>
<proteinExistence type="predicted"/>
<evidence type="ECO:0000256" key="1">
    <source>
        <dbReference type="SAM" id="MobiDB-lite"/>
    </source>
</evidence>
<dbReference type="OrthoDB" id="7481275at2759"/>
<protein>
    <submittedName>
        <fullName evidence="3">SFRICE_025550</fullName>
    </submittedName>
</protein>
<gene>
    <name evidence="3" type="ORF">SFRICE_025550</name>
</gene>
<accession>A0A2H1WC00</accession>
<feature type="chain" id="PRO_5013897391" evidence="2">
    <location>
        <begin position="20"/>
        <end position="345"/>
    </location>
</feature>
<feature type="region of interest" description="Disordered" evidence="1">
    <location>
        <begin position="177"/>
        <end position="290"/>
    </location>
</feature>
<dbReference type="EMBL" id="ODYU01007626">
    <property type="protein sequence ID" value="SOQ50567.1"/>
    <property type="molecule type" value="Genomic_DNA"/>
</dbReference>